<protein>
    <submittedName>
        <fullName evidence="1">Uncharacterized protein</fullName>
    </submittedName>
</protein>
<dbReference type="EMBL" id="CYRY02007155">
    <property type="protein sequence ID" value="VCW76307.1"/>
    <property type="molecule type" value="Genomic_DNA"/>
</dbReference>
<comment type="caution">
    <text evidence="1">The sequence shown here is derived from an EMBL/GenBank/DDBJ whole genome shotgun (WGS) entry which is preliminary data.</text>
</comment>
<feature type="non-terminal residue" evidence="1">
    <location>
        <position position="1"/>
    </location>
</feature>
<sequence>TSVYINPADYRRNKQAGLLVPAATTPSCWPRKLTTDVQIGVSWRKAQLPQPPGSLPLSPLREGLPLLPWNTWPWPRLSRLVSPWLTGTFHASLELYVPQRADLGCYRTFSSWEK</sequence>
<dbReference type="Proteomes" id="UP000269945">
    <property type="component" value="Unassembled WGS sequence"/>
</dbReference>
<evidence type="ECO:0000313" key="1">
    <source>
        <dbReference type="EMBL" id="VCW76307.1"/>
    </source>
</evidence>
<accession>A0A9X9PXI4</accession>
<evidence type="ECO:0000313" key="2">
    <source>
        <dbReference type="Proteomes" id="UP000269945"/>
    </source>
</evidence>
<name>A0A9X9PXI4_GULGU</name>
<dbReference type="AlphaFoldDB" id="A0A9X9PXI4"/>
<proteinExistence type="predicted"/>
<keyword evidence="2" id="KW-1185">Reference proteome</keyword>
<reference evidence="1 2" key="1">
    <citation type="submission" date="2018-10" db="EMBL/GenBank/DDBJ databases">
        <authorList>
            <person name="Ekblom R."/>
            <person name="Jareborg N."/>
        </authorList>
    </citation>
    <scope>NUCLEOTIDE SEQUENCE [LARGE SCALE GENOMIC DNA]</scope>
    <source>
        <tissue evidence="1">Muscle</tissue>
    </source>
</reference>
<organism evidence="1 2">
    <name type="scientific">Gulo gulo</name>
    <name type="common">Wolverine</name>
    <name type="synonym">Gluton</name>
    <dbReference type="NCBI Taxonomy" id="48420"/>
    <lineage>
        <taxon>Eukaryota</taxon>
        <taxon>Metazoa</taxon>
        <taxon>Chordata</taxon>
        <taxon>Craniata</taxon>
        <taxon>Vertebrata</taxon>
        <taxon>Euteleostomi</taxon>
        <taxon>Mammalia</taxon>
        <taxon>Eutheria</taxon>
        <taxon>Laurasiatheria</taxon>
        <taxon>Carnivora</taxon>
        <taxon>Caniformia</taxon>
        <taxon>Musteloidea</taxon>
        <taxon>Mustelidae</taxon>
        <taxon>Guloninae</taxon>
        <taxon>Gulo</taxon>
    </lineage>
</organism>
<gene>
    <name evidence="1" type="ORF">BN2614_LOCUS4</name>
</gene>